<name>A0A232F3J4_9HYME</name>
<dbReference type="Proteomes" id="UP000215335">
    <property type="component" value="Unassembled WGS sequence"/>
</dbReference>
<evidence type="ECO:0000313" key="2">
    <source>
        <dbReference type="Proteomes" id="UP000215335"/>
    </source>
</evidence>
<dbReference type="OrthoDB" id="6435470at2759"/>
<organism evidence="1 2">
    <name type="scientific">Trichomalopsis sarcophagae</name>
    <dbReference type="NCBI Taxonomy" id="543379"/>
    <lineage>
        <taxon>Eukaryota</taxon>
        <taxon>Metazoa</taxon>
        <taxon>Ecdysozoa</taxon>
        <taxon>Arthropoda</taxon>
        <taxon>Hexapoda</taxon>
        <taxon>Insecta</taxon>
        <taxon>Pterygota</taxon>
        <taxon>Neoptera</taxon>
        <taxon>Endopterygota</taxon>
        <taxon>Hymenoptera</taxon>
        <taxon>Apocrita</taxon>
        <taxon>Proctotrupomorpha</taxon>
        <taxon>Chalcidoidea</taxon>
        <taxon>Pteromalidae</taxon>
        <taxon>Pteromalinae</taxon>
        <taxon>Trichomalopsis</taxon>
    </lineage>
</organism>
<protein>
    <submittedName>
        <fullName evidence="1">Uncharacterized protein</fullName>
    </submittedName>
</protein>
<gene>
    <name evidence="1" type="ORF">TSAR_002619</name>
</gene>
<dbReference type="EMBL" id="NNAY01001093">
    <property type="protein sequence ID" value="OXU25152.1"/>
    <property type="molecule type" value="Genomic_DNA"/>
</dbReference>
<sequence length="113" mass="12732">MNSASTECQVSQFEPLSDSCGESDMEGLDLSLFEPQADANSWCDSRVHAGFLYLLVHYCAFDQQSSHYAVINTSNQPFAFQYPLNNAQNTTLYLKKEYTKELPPMKMSPSLAF</sequence>
<proteinExistence type="predicted"/>
<accession>A0A232F3J4</accession>
<dbReference type="AlphaFoldDB" id="A0A232F3J4"/>
<evidence type="ECO:0000313" key="1">
    <source>
        <dbReference type="EMBL" id="OXU25152.1"/>
    </source>
</evidence>
<keyword evidence="2" id="KW-1185">Reference proteome</keyword>
<reference evidence="1 2" key="1">
    <citation type="journal article" date="2017" name="Curr. Biol.">
        <title>The Evolution of Venom by Co-option of Single-Copy Genes.</title>
        <authorList>
            <person name="Martinson E.O."/>
            <person name="Mrinalini"/>
            <person name="Kelkar Y.D."/>
            <person name="Chang C.H."/>
            <person name="Werren J.H."/>
        </authorList>
    </citation>
    <scope>NUCLEOTIDE SEQUENCE [LARGE SCALE GENOMIC DNA]</scope>
    <source>
        <strain evidence="1 2">Alberta</strain>
        <tissue evidence="1">Whole body</tissue>
    </source>
</reference>
<comment type="caution">
    <text evidence="1">The sequence shown here is derived from an EMBL/GenBank/DDBJ whole genome shotgun (WGS) entry which is preliminary data.</text>
</comment>